<dbReference type="CDD" id="cd02257">
    <property type="entry name" value="Peptidase_C19"/>
    <property type="match status" value="1"/>
</dbReference>
<sequence>MPRKRRTDVAFDHYLEGRRSFVYRIMGKTVAKPNSGPCVSQKRTVGLAKPKTRFKNPPPLCEDKEFMKYIEENAYAVGPQMVESRMASMMREYFKERNERHHKRAAKPSQTVVNNKEDTHNSLPVEPEISVIVKVNEPANTILKAFQNIPAERPTRATIKINHPGFKNPLYLCYIISSIQLLLSSPKIVNYFVNWNIDSIEGEYERTLFNAFKGISNHIKKSIRLSQNELDKHILELGKFAEEKFGFRQKAQHDPAEFIAKLFEFINSQSERSEQEITQLFRVITNATSTRCPNRPNPSGTKNVEYIYRIMLGNDEKSIQTLIGQSLEDIQPSTNNFVESTMLDMPDLLLIQLGRSMWDEKEKELVKNSVPVEVTLNLVLRSCERGNERSQDGTLLSIPEDDNDQNTEIHDTHYELTGLIVHEGNKVNTGHYYTYLHRSVDHEWICCDDSIVKPKFLACSI</sequence>
<comment type="caution">
    <text evidence="4">The sequence shown here is derived from an EMBL/GenBank/DDBJ whole genome shotgun (WGS) entry which is preliminary data.</text>
</comment>
<dbReference type="EMBL" id="CADEPI010000014">
    <property type="protein sequence ID" value="CAB3363996.1"/>
    <property type="molecule type" value="Genomic_DNA"/>
</dbReference>
<dbReference type="PROSITE" id="PS00973">
    <property type="entry name" value="USP_2"/>
    <property type="match status" value="1"/>
</dbReference>
<feature type="region of interest" description="Disordered" evidence="2">
    <location>
        <begin position="97"/>
        <end position="120"/>
    </location>
</feature>
<organism evidence="4 5">
    <name type="scientific">Cloeon dipterum</name>
    <dbReference type="NCBI Taxonomy" id="197152"/>
    <lineage>
        <taxon>Eukaryota</taxon>
        <taxon>Metazoa</taxon>
        <taxon>Ecdysozoa</taxon>
        <taxon>Arthropoda</taxon>
        <taxon>Hexapoda</taxon>
        <taxon>Insecta</taxon>
        <taxon>Pterygota</taxon>
        <taxon>Palaeoptera</taxon>
        <taxon>Ephemeroptera</taxon>
        <taxon>Pisciforma</taxon>
        <taxon>Baetidae</taxon>
        <taxon>Cloeon</taxon>
    </lineage>
</organism>
<dbReference type="Proteomes" id="UP000494165">
    <property type="component" value="Unassembled WGS sequence"/>
</dbReference>
<dbReference type="PROSITE" id="PS50235">
    <property type="entry name" value="USP_3"/>
    <property type="match status" value="1"/>
</dbReference>
<dbReference type="Pfam" id="PF00443">
    <property type="entry name" value="UCH"/>
    <property type="match status" value="1"/>
</dbReference>
<dbReference type="InterPro" id="IPR018200">
    <property type="entry name" value="USP_CS"/>
</dbReference>
<protein>
    <recommendedName>
        <fullName evidence="3">USP domain-containing protein</fullName>
    </recommendedName>
</protein>
<dbReference type="GO" id="GO:0004843">
    <property type="term" value="F:cysteine-type deubiquitinase activity"/>
    <property type="evidence" value="ECO:0007669"/>
    <property type="project" value="InterPro"/>
</dbReference>
<dbReference type="InterPro" id="IPR038765">
    <property type="entry name" value="Papain-like_cys_pep_sf"/>
</dbReference>
<gene>
    <name evidence="4" type="ORF">CLODIP_2_CD06963</name>
</gene>
<dbReference type="GO" id="GO:0005634">
    <property type="term" value="C:nucleus"/>
    <property type="evidence" value="ECO:0007669"/>
    <property type="project" value="TreeGrafter"/>
</dbReference>
<dbReference type="OrthoDB" id="420187at2759"/>
<dbReference type="InterPro" id="IPR028889">
    <property type="entry name" value="USP"/>
</dbReference>
<dbReference type="GO" id="GO:0005829">
    <property type="term" value="C:cytosol"/>
    <property type="evidence" value="ECO:0007669"/>
    <property type="project" value="TreeGrafter"/>
</dbReference>
<evidence type="ECO:0000256" key="1">
    <source>
        <dbReference type="ARBA" id="ARBA00009085"/>
    </source>
</evidence>
<proteinExistence type="inferred from homology"/>
<dbReference type="PANTHER" id="PTHR24006">
    <property type="entry name" value="UBIQUITIN CARBOXYL-TERMINAL HYDROLASE"/>
    <property type="match status" value="1"/>
</dbReference>
<keyword evidence="5" id="KW-1185">Reference proteome</keyword>
<dbReference type="GO" id="GO:0016579">
    <property type="term" value="P:protein deubiquitination"/>
    <property type="evidence" value="ECO:0007669"/>
    <property type="project" value="InterPro"/>
</dbReference>
<reference evidence="4 5" key="1">
    <citation type="submission" date="2020-04" db="EMBL/GenBank/DDBJ databases">
        <authorList>
            <person name="Alioto T."/>
            <person name="Alioto T."/>
            <person name="Gomez Garrido J."/>
        </authorList>
    </citation>
    <scope>NUCLEOTIDE SEQUENCE [LARGE SCALE GENOMIC DNA]</scope>
</reference>
<feature type="domain" description="USP" evidence="3">
    <location>
        <begin position="164"/>
        <end position="461"/>
    </location>
</feature>
<evidence type="ECO:0000313" key="5">
    <source>
        <dbReference type="Proteomes" id="UP000494165"/>
    </source>
</evidence>
<dbReference type="SUPFAM" id="SSF54001">
    <property type="entry name" value="Cysteine proteinases"/>
    <property type="match status" value="1"/>
</dbReference>
<evidence type="ECO:0000259" key="3">
    <source>
        <dbReference type="PROSITE" id="PS50235"/>
    </source>
</evidence>
<evidence type="ECO:0000256" key="2">
    <source>
        <dbReference type="SAM" id="MobiDB-lite"/>
    </source>
</evidence>
<dbReference type="InterPro" id="IPR001394">
    <property type="entry name" value="Peptidase_C19_UCH"/>
</dbReference>
<evidence type="ECO:0000313" key="4">
    <source>
        <dbReference type="EMBL" id="CAB3363996.1"/>
    </source>
</evidence>
<dbReference type="AlphaFoldDB" id="A0A8S1BWB7"/>
<dbReference type="InterPro" id="IPR050164">
    <property type="entry name" value="Peptidase_C19"/>
</dbReference>
<name>A0A8S1BWB7_9INSE</name>
<comment type="similarity">
    <text evidence="1">Belongs to the peptidase C19 family.</text>
</comment>
<dbReference type="Gene3D" id="3.90.70.10">
    <property type="entry name" value="Cysteine proteinases"/>
    <property type="match status" value="1"/>
</dbReference>
<accession>A0A8S1BWB7</accession>